<keyword evidence="2" id="KW-0560">Oxidoreductase</keyword>
<feature type="compositionally biased region" description="Basic and acidic residues" evidence="3">
    <location>
        <begin position="1"/>
        <end position="20"/>
    </location>
</feature>
<feature type="compositionally biased region" description="Basic and acidic residues" evidence="3">
    <location>
        <begin position="34"/>
        <end position="43"/>
    </location>
</feature>
<evidence type="ECO:0000256" key="3">
    <source>
        <dbReference type="SAM" id="MobiDB-lite"/>
    </source>
</evidence>
<dbReference type="InterPro" id="IPR036291">
    <property type="entry name" value="NAD(P)-bd_dom_sf"/>
</dbReference>
<dbReference type="RefSeq" id="WP_249491482.1">
    <property type="nucleotide sequence ID" value="NZ_JAMCCK010000033.1"/>
</dbReference>
<feature type="region of interest" description="Disordered" evidence="3">
    <location>
        <begin position="189"/>
        <end position="254"/>
    </location>
</feature>
<protein>
    <submittedName>
        <fullName evidence="4">SDR family NAD(P)-dependent oxidoreductase</fullName>
    </submittedName>
</protein>
<evidence type="ECO:0000256" key="1">
    <source>
        <dbReference type="ARBA" id="ARBA00006484"/>
    </source>
</evidence>
<gene>
    <name evidence="4" type="ORF">M4438_22300</name>
</gene>
<dbReference type="Proteomes" id="UP001202052">
    <property type="component" value="Unassembled WGS sequence"/>
</dbReference>
<name>A0ABT0NZS8_9ACTN</name>
<accession>A0ABT0NZS8</accession>
<feature type="region of interest" description="Disordered" evidence="3">
    <location>
        <begin position="1"/>
        <end position="50"/>
    </location>
</feature>
<dbReference type="PANTHER" id="PTHR24320:SF148">
    <property type="entry name" value="NAD(P)-BINDING ROSSMANN-FOLD SUPERFAMILY PROTEIN"/>
    <property type="match status" value="1"/>
</dbReference>
<proteinExistence type="inferred from homology"/>
<keyword evidence="5" id="KW-1185">Reference proteome</keyword>
<dbReference type="InterPro" id="IPR002347">
    <property type="entry name" value="SDR_fam"/>
</dbReference>
<comment type="caution">
    <text evidence="4">The sequence shown here is derived from an EMBL/GenBank/DDBJ whole genome shotgun (WGS) entry which is preliminary data.</text>
</comment>
<organism evidence="4 5">
    <name type="scientific">Streptomyces lavenduligriseus</name>
    <dbReference type="NCBI Taxonomy" id="67315"/>
    <lineage>
        <taxon>Bacteria</taxon>
        <taxon>Bacillati</taxon>
        <taxon>Actinomycetota</taxon>
        <taxon>Actinomycetes</taxon>
        <taxon>Kitasatosporales</taxon>
        <taxon>Streptomycetaceae</taxon>
        <taxon>Streptomyces</taxon>
    </lineage>
</organism>
<evidence type="ECO:0000313" key="4">
    <source>
        <dbReference type="EMBL" id="MCL3996208.1"/>
    </source>
</evidence>
<evidence type="ECO:0000313" key="5">
    <source>
        <dbReference type="Proteomes" id="UP001202052"/>
    </source>
</evidence>
<dbReference type="Pfam" id="PF00106">
    <property type="entry name" value="adh_short"/>
    <property type="match status" value="1"/>
</dbReference>
<feature type="region of interest" description="Disordered" evidence="3">
    <location>
        <begin position="281"/>
        <end position="334"/>
    </location>
</feature>
<reference evidence="4 5" key="1">
    <citation type="submission" date="2022-05" db="EMBL/GenBank/DDBJ databases">
        <title>Genome Resource of Streptomyces lavenduligriseus GA1-1, a Strain with Broad-Spectrum Antifungal Activity against Phytopathogenic Fungi.</title>
        <authorList>
            <person name="Qi D."/>
        </authorList>
    </citation>
    <scope>NUCLEOTIDE SEQUENCE [LARGE SCALE GENOMIC DNA]</scope>
    <source>
        <strain evidence="4 5">GA1-1</strain>
    </source>
</reference>
<evidence type="ECO:0000256" key="2">
    <source>
        <dbReference type="ARBA" id="ARBA00023002"/>
    </source>
</evidence>
<sequence length="365" mass="38967">MARLREREVDRGRPDHDTLRRVGPPRGPGRRHPDRQARPRDRGASGGGTETVRALAEAGAEVTVTVRRPETVAGLVPRAGAVRGAGRARAARLDLADIDSVRALTDNWEGPLDILVADAGIMALPDLERSGTGWELQLATNSPDHFALALGLPRCPPSCRLRTRRRGQFRNAPPSPCGSRGPAVRAHLLRPVGGLRPLEERDGAPRRRHRGTPDPGRNYRQLTHARVDHDTAATPPRPGDLAGRGCRRRGGKPCRAPLLESAEQGDATSVQLAASPSLEGVTGSCFEDDQEAPVTSDGATARRRPGAFGAISDPGHRWAGAGRGRAGRGFEENRPVSSHWAARASVPRKAGARFTLMGGVNDTNG</sequence>
<dbReference type="PANTHER" id="PTHR24320">
    <property type="entry name" value="RETINOL DEHYDROGENASE"/>
    <property type="match status" value="1"/>
</dbReference>
<dbReference type="Gene3D" id="3.40.50.720">
    <property type="entry name" value="NAD(P)-binding Rossmann-like Domain"/>
    <property type="match status" value="1"/>
</dbReference>
<dbReference type="SUPFAM" id="SSF51735">
    <property type="entry name" value="NAD(P)-binding Rossmann-fold domains"/>
    <property type="match status" value="1"/>
</dbReference>
<comment type="similarity">
    <text evidence="1">Belongs to the short-chain dehydrogenases/reductases (SDR) family.</text>
</comment>
<dbReference type="EMBL" id="JAMCCK010000033">
    <property type="protein sequence ID" value="MCL3996208.1"/>
    <property type="molecule type" value="Genomic_DNA"/>
</dbReference>